<organism evidence="3 4">
    <name type="scientific">Bemisia tabaci</name>
    <name type="common">Sweetpotato whitefly</name>
    <name type="synonym">Aleurodes tabaci</name>
    <dbReference type="NCBI Taxonomy" id="7038"/>
    <lineage>
        <taxon>Eukaryota</taxon>
        <taxon>Metazoa</taxon>
        <taxon>Ecdysozoa</taxon>
        <taxon>Arthropoda</taxon>
        <taxon>Hexapoda</taxon>
        <taxon>Insecta</taxon>
        <taxon>Pterygota</taxon>
        <taxon>Neoptera</taxon>
        <taxon>Paraneoptera</taxon>
        <taxon>Hemiptera</taxon>
        <taxon>Sternorrhyncha</taxon>
        <taxon>Aleyrodoidea</taxon>
        <taxon>Aleyrodidae</taxon>
        <taxon>Aleyrodinae</taxon>
        <taxon>Bemisia</taxon>
    </lineage>
</organism>
<name>A0A9P0G362_BEMTA</name>
<dbReference type="PANTHER" id="PTHR12828:SF3">
    <property type="entry name" value="PROTEASOME MATURATION PROTEIN"/>
    <property type="match status" value="1"/>
</dbReference>
<dbReference type="GO" id="GO:0043248">
    <property type="term" value="P:proteasome assembly"/>
    <property type="evidence" value="ECO:0007669"/>
    <property type="project" value="InterPro"/>
</dbReference>
<gene>
    <name evidence="3" type="ORF">BEMITA_LOCUS3648</name>
</gene>
<dbReference type="PANTHER" id="PTHR12828">
    <property type="entry name" value="PROTEASOME MATURATION PROTEIN UMP1"/>
    <property type="match status" value="1"/>
</dbReference>
<proteinExistence type="inferred from homology"/>
<sequence>MSFGFQDVSKTEPAGCTTQAKKMTAFGIPDPMTDGLNSVRDNIGFCHPLEQTEKNYVANLDNMNMAMLKNTQGLHAPLRLAMELKAFENVGRLPFLPSSNLHREVLRGEDDRIDFTDILHPPEMSERMAMPHAVMEHKLGIL</sequence>
<evidence type="ECO:0000256" key="1">
    <source>
        <dbReference type="ARBA" id="ARBA00023186"/>
    </source>
</evidence>
<dbReference type="InterPro" id="IPR008012">
    <property type="entry name" value="Ump1"/>
</dbReference>
<evidence type="ECO:0000313" key="3">
    <source>
        <dbReference type="EMBL" id="CAH0765425.1"/>
    </source>
</evidence>
<comment type="similarity">
    <text evidence="2">Belongs to the POMP/UMP1 family.</text>
</comment>
<dbReference type="AlphaFoldDB" id="A0A9P0G362"/>
<protein>
    <recommendedName>
        <fullName evidence="5">Proteasome maturation protein</fullName>
    </recommendedName>
</protein>
<evidence type="ECO:0000313" key="4">
    <source>
        <dbReference type="Proteomes" id="UP001152759"/>
    </source>
</evidence>
<dbReference type="Pfam" id="PF05348">
    <property type="entry name" value="UMP1"/>
    <property type="match status" value="1"/>
</dbReference>
<dbReference type="GO" id="GO:0005737">
    <property type="term" value="C:cytoplasm"/>
    <property type="evidence" value="ECO:0007669"/>
    <property type="project" value="TreeGrafter"/>
</dbReference>
<evidence type="ECO:0008006" key="5">
    <source>
        <dbReference type="Google" id="ProtNLM"/>
    </source>
</evidence>
<accession>A0A9P0G362</accession>
<keyword evidence="4" id="KW-1185">Reference proteome</keyword>
<dbReference type="KEGG" id="btab:109042742"/>
<keyword evidence="1" id="KW-0143">Chaperone</keyword>
<dbReference type="GO" id="GO:0005634">
    <property type="term" value="C:nucleus"/>
    <property type="evidence" value="ECO:0007669"/>
    <property type="project" value="TreeGrafter"/>
</dbReference>
<reference evidence="3" key="1">
    <citation type="submission" date="2021-12" db="EMBL/GenBank/DDBJ databases">
        <authorList>
            <person name="King R."/>
        </authorList>
    </citation>
    <scope>NUCLEOTIDE SEQUENCE</scope>
</reference>
<dbReference type="EMBL" id="OU963863">
    <property type="protein sequence ID" value="CAH0765425.1"/>
    <property type="molecule type" value="Genomic_DNA"/>
</dbReference>
<dbReference type="Proteomes" id="UP001152759">
    <property type="component" value="Chromosome 2"/>
</dbReference>
<evidence type="ECO:0000256" key="2">
    <source>
        <dbReference type="ARBA" id="ARBA00043974"/>
    </source>
</evidence>